<keyword evidence="1" id="KW-0812">Transmembrane</keyword>
<evidence type="ECO:0000313" key="3">
    <source>
        <dbReference type="Proteomes" id="UP001385951"/>
    </source>
</evidence>
<evidence type="ECO:0000313" key="2">
    <source>
        <dbReference type="EMBL" id="KAK7681911.1"/>
    </source>
</evidence>
<organism evidence="2 3">
    <name type="scientific">Cerrena zonata</name>
    <dbReference type="NCBI Taxonomy" id="2478898"/>
    <lineage>
        <taxon>Eukaryota</taxon>
        <taxon>Fungi</taxon>
        <taxon>Dikarya</taxon>
        <taxon>Basidiomycota</taxon>
        <taxon>Agaricomycotina</taxon>
        <taxon>Agaricomycetes</taxon>
        <taxon>Polyporales</taxon>
        <taxon>Cerrenaceae</taxon>
        <taxon>Cerrena</taxon>
    </lineage>
</organism>
<keyword evidence="3" id="KW-1185">Reference proteome</keyword>
<keyword evidence="1" id="KW-1133">Transmembrane helix</keyword>
<proteinExistence type="predicted"/>
<dbReference type="AlphaFoldDB" id="A0AAW0FM86"/>
<protein>
    <submittedName>
        <fullName evidence="2">Uncharacterized protein</fullName>
    </submittedName>
</protein>
<name>A0AAW0FM86_9APHY</name>
<sequence length="197" mass="21471">MVISPTCSGDSQSFSFTNNRSDLLKELSNGNGTCTLISEYNNKLLCAPFVAMVIFDTTTMIAISDGFIRRAPGRSWTEKLKSVMLNKHVGPISGLFLRSGQIYYLATVGVHFSTAVIALSSVIDAIYIAQLSFLVSVFHNIMICRVFRLLKSGAFDYSEPDTIVVFSVSTHSTATCPIAFTDISDCPDILGSVDRNT</sequence>
<keyword evidence="1" id="KW-0472">Membrane</keyword>
<evidence type="ECO:0000256" key="1">
    <source>
        <dbReference type="SAM" id="Phobius"/>
    </source>
</evidence>
<comment type="caution">
    <text evidence="2">The sequence shown here is derived from an EMBL/GenBank/DDBJ whole genome shotgun (WGS) entry which is preliminary data.</text>
</comment>
<feature type="transmembrane region" description="Helical" evidence="1">
    <location>
        <begin position="49"/>
        <end position="68"/>
    </location>
</feature>
<gene>
    <name evidence="2" type="ORF">QCA50_014873</name>
</gene>
<reference evidence="2 3" key="1">
    <citation type="submission" date="2022-09" db="EMBL/GenBank/DDBJ databases">
        <authorList>
            <person name="Palmer J.M."/>
        </authorList>
    </citation>
    <scope>NUCLEOTIDE SEQUENCE [LARGE SCALE GENOMIC DNA]</scope>
    <source>
        <strain evidence="2 3">DSM 7382</strain>
    </source>
</reference>
<feature type="transmembrane region" description="Helical" evidence="1">
    <location>
        <begin position="125"/>
        <end position="147"/>
    </location>
</feature>
<dbReference type="Proteomes" id="UP001385951">
    <property type="component" value="Unassembled WGS sequence"/>
</dbReference>
<dbReference type="EMBL" id="JASBNA010000038">
    <property type="protein sequence ID" value="KAK7681911.1"/>
    <property type="molecule type" value="Genomic_DNA"/>
</dbReference>
<accession>A0AAW0FM86</accession>